<feature type="compositionally biased region" description="Polar residues" evidence="1">
    <location>
        <begin position="639"/>
        <end position="659"/>
    </location>
</feature>
<dbReference type="Proteomes" id="UP000284842">
    <property type="component" value="Unassembled WGS sequence"/>
</dbReference>
<dbReference type="InParanoid" id="A0A409VA48"/>
<name>A0A409VA48_9AGAR</name>
<feature type="transmembrane region" description="Helical" evidence="2">
    <location>
        <begin position="353"/>
        <end position="374"/>
    </location>
</feature>
<feature type="region of interest" description="Disordered" evidence="1">
    <location>
        <begin position="169"/>
        <end position="214"/>
    </location>
</feature>
<feature type="transmembrane region" description="Helical" evidence="2">
    <location>
        <begin position="273"/>
        <end position="291"/>
    </location>
</feature>
<feature type="transmembrane region" description="Helical" evidence="2">
    <location>
        <begin position="440"/>
        <end position="460"/>
    </location>
</feature>
<evidence type="ECO:0000313" key="4">
    <source>
        <dbReference type="Proteomes" id="UP000284842"/>
    </source>
</evidence>
<feature type="compositionally biased region" description="Acidic residues" evidence="1">
    <location>
        <begin position="186"/>
        <end position="214"/>
    </location>
</feature>
<dbReference type="PANTHER" id="PTHR34391">
    <property type="entry name" value="UPF0658 GOLGI APPARATUS MEMBRANE PROTEIN C1952.10C-RELATED"/>
    <property type="match status" value="1"/>
</dbReference>
<feature type="compositionally biased region" description="Low complexity" evidence="1">
    <location>
        <begin position="627"/>
        <end position="638"/>
    </location>
</feature>
<feature type="transmembrane region" description="Helical" evidence="2">
    <location>
        <begin position="500"/>
        <end position="522"/>
    </location>
</feature>
<gene>
    <name evidence="3" type="ORF">CVT24_004276</name>
</gene>
<feature type="region of interest" description="Disordered" evidence="1">
    <location>
        <begin position="621"/>
        <end position="659"/>
    </location>
</feature>
<evidence type="ECO:0000313" key="3">
    <source>
        <dbReference type="EMBL" id="PPQ63696.1"/>
    </source>
</evidence>
<feature type="compositionally biased region" description="Polar residues" evidence="1">
    <location>
        <begin position="581"/>
        <end position="590"/>
    </location>
</feature>
<comment type="caution">
    <text evidence="3">The sequence shown here is derived from an EMBL/GenBank/DDBJ whole genome shotgun (WGS) entry which is preliminary data.</text>
</comment>
<dbReference type="GO" id="GO:0005794">
    <property type="term" value="C:Golgi apparatus"/>
    <property type="evidence" value="ECO:0007669"/>
    <property type="project" value="TreeGrafter"/>
</dbReference>
<feature type="transmembrane region" description="Helical" evidence="2">
    <location>
        <begin position="469"/>
        <end position="494"/>
    </location>
</feature>
<keyword evidence="2" id="KW-0472">Membrane</keyword>
<protein>
    <submittedName>
        <fullName evidence="3">Uncharacterized protein</fullName>
    </submittedName>
</protein>
<reference evidence="3 4" key="1">
    <citation type="journal article" date="2018" name="Evol. Lett.">
        <title>Horizontal gene cluster transfer increased hallucinogenic mushroom diversity.</title>
        <authorList>
            <person name="Reynolds H.T."/>
            <person name="Vijayakumar V."/>
            <person name="Gluck-Thaler E."/>
            <person name="Korotkin H.B."/>
            <person name="Matheny P.B."/>
            <person name="Slot J.C."/>
        </authorList>
    </citation>
    <scope>NUCLEOTIDE SEQUENCE [LARGE SCALE GENOMIC DNA]</scope>
    <source>
        <strain evidence="3 4">2629</strain>
    </source>
</reference>
<evidence type="ECO:0000256" key="2">
    <source>
        <dbReference type="SAM" id="Phobius"/>
    </source>
</evidence>
<dbReference type="PANTHER" id="PTHR34391:SF2">
    <property type="entry name" value="TRP C-TERMINAL DOMAIN-CONTAINING PROTEIN"/>
    <property type="match status" value="1"/>
</dbReference>
<evidence type="ECO:0000256" key="1">
    <source>
        <dbReference type="SAM" id="MobiDB-lite"/>
    </source>
</evidence>
<sequence length="659" mass="73099">MFNLKLSFHLMWNRVTFTRLTIFYFAFSVCHFIIQLSLQIKAFTTNAEAARFIGRIVEAGQSTNDSLPILRDNAIRMCSWVPSNLNVDIESCPIVWDGTANTNRTINSAIVSPTNADPEPSPAVVIALSSSSVVVTSTSAQPIETSTESIVNRASQTIAGTPAIAQITDGPVGGTLGFSNNNNNDSDSDSDSDDDDDLDSDSGDDDSSDDDDEDRVARIIRRNAKIIPSAPGEPFSVKLEGLENGQTAVLTGTCLWSLNWPLSILDNTKREDIVFIAFNFWVLAMSIVAILNESIPHILASLVTHVMATAWGAFQIYHTAVFRSEFNRVISNGACRNVPLLTEYWNARGLAEISSLALNIVALFISAFLTWKLIKLYGWQTFKRIGASLTINRVYKLVLTFSIAIQLSLFFIVVTVSLWLDSLMNREIGEKVDFLKLYKATSFITVVLLVPWLMTGWFAVRRELRIPMVVFLALSVLYLGGWSVMFVSTTFKWIFVTWRFFSVMATASVCLTVLSIILGVICRINFDKGLARYLNAQQSLPDQDEWQYANTKGGDDVEKVSFPSAERPLPTYASYPVPSRFSESNHSGSTLGPRFSNPSAEPFETGIPGIPYPEPVVWRNANDVPISRNNSYSSTDSSQPTQHSRNGSQNSNNKRWVIE</sequence>
<dbReference type="OrthoDB" id="2448307at2759"/>
<keyword evidence="2" id="KW-1133">Transmembrane helix</keyword>
<feature type="transmembrane region" description="Helical" evidence="2">
    <location>
        <begin position="21"/>
        <end position="38"/>
    </location>
</feature>
<dbReference type="InterPro" id="IPR040410">
    <property type="entry name" value="UPF0658_Golgi"/>
</dbReference>
<accession>A0A409VA48</accession>
<organism evidence="3 4">
    <name type="scientific">Panaeolus cyanescens</name>
    <dbReference type="NCBI Taxonomy" id="181874"/>
    <lineage>
        <taxon>Eukaryota</taxon>
        <taxon>Fungi</taxon>
        <taxon>Dikarya</taxon>
        <taxon>Basidiomycota</taxon>
        <taxon>Agaricomycotina</taxon>
        <taxon>Agaricomycetes</taxon>
        <taxon>Agaricomycetidae</taxon>
        <taxon>Agaricales</taxon>
        <taxon>Agaricineae</taxon>
        <taxon>Galeropsidaceae</taxon>
        <taxon>Panaeolus</taxon>
    </lineage>
</organism>
<proteinExistence type="predicted"/>
<keyword evidence="4" id="KW-1185">Reference proteome</keyword>
<dbReference type="AlphaFoldDB" id="A0A409VA48"/>
<feature type="transmembrane region" description="Helical" evidence="2">
    <location>
        <begin position="394"/>
        <end position="420"/>
    </location>
</feature>
<dbReference type="STRING" id="181874.A0A409VA48"/>
<feature type="region of interest" description="Disordered" evidence="1">
    <location>
        <begin position="581"/>
        <end position="607"/>
    </location>
</feature>
<keyword evidence="2" id="KW-0812">Transmembrane</keyword>
<dbReference type="EMBL" id="NHTK01006113">
    <property type="protein sequence ID" value="PPQ63696.1"/>
    <property type="molecule type" value="Genomic_DNA"/>
</dbReference>